<name>A0A2Z4GCV5_9BACT</name>
<organism evidence="2 3">
    <name type="scientific">Arcticibacterium luteifluviistationis</name>
    <dbReference type="NCBI Taxonomy" id="1784714"/>
    <lineage>
        <taxon>Bacteria</taxon>
        <taxon>Pseudomonadati</taxon>
        <taxon>Bacteroidota</taxon>
        <taxon>Cytophagia</taxon>
        <taxon>Cytophagales</taxon>
        <taxon>Leadbetterellaceae</taxon>
        <taxon>Arcticibacterium</taxon>
    </lineage>
</organism>
<dbReference type="KEGG" id="als:DJ013_13580"/>
<dbReference type="EMBL" id="CP029480">
    <property type="protein sequence ID" value="AWV99142.1"/>
    <property type="molecule type" value="Genomic_DNA"/>
</dbReference>
<feature type="signal peptide" evidence="1">
    <location>
        <begin position="1"/>
        <end position="22"/>
    </location>
</feature>
<dbReference type="InterPro" id="IPR011042">
    <property type="entry name" value="6-blade_b-propeller_TolB-like"/>
</dbReference>
<dbReference type="RefSeq" id="WP_111372335.1">
    <property type="nucleotide sequence ID" value="NZ_CP029480.1"/>
</dbReference>
<keyword evidence="1" id="KW-0732">Signal</keyword>
<dbReference type="AlphaFoldDB" id="A0A2Z4GCV5"/>
<evidence type="ECO:0008006" key="4">
    <source>
        <dbReference type="Google" id="ProtNLM"/>
    </source>
</evidence>
<gene>
    <name evidence="2" type="ORF">DJ013_13580</name>
</gene>
<evidence type="ECO:0000256" key="1">
    <source>
        <dbReference type="SAM" id="SignalP"/>
    </source>
</evidence>
<dbReference type="OrthoDB" id="7675395at2"/>
<dbReference type="Proteomes" id="UP000249873">
    <property type="component" value="Chromosome"/>
</dbReference>
<accession>A0A2Z4GCV5</accession>
<keyword evidence="3" id="KW-1185">Reference proteome</keyword>
<dbReference type="SUPFAM" id="SSF63829">
    <property type="entry name" value="Calcium-dependent phosphotriesterase"/>
    <property type="match status" value="1"/>
</dbReference>
<feature type="chain" id="PRO_5016318106" description="ATP-binding protein" evidence="1">
    <location>
        <begin position="23"/>
        <end position="292"/>
    </location>
</feature>
<evidence type="ECO:0000313" key="3">
    <source>
        <dbReference type="Proteomes" id="UP000249873"/>
    </source>
</evidence>
<evidence type="ECO:0000313" key="2">
    <source>
        <dbReference type="EMBL" id="AWV99142.1"/>
    </source>
</evidence>
<protein>
    <recommendedName>
        <fullName evidence="4">ATP-binding protein</fullName>
    </recommendedName>
</protein>
<dbReference type="Gene3D" id="2.120.10.30">
    <property type="entry name" value="TolB, C-terminal domain"/>
    <property type="match status" value="1"/>
</dbReference>
<proteinExistence type="predicted"/>
<sequence>MKSPLLLALLPCALLFSCSSQPEETTEDTAEITSSDVPTLSIAWETDTTLITPESVIYDAANDVYYATCIGVGRKADFDGDGYIAKIGPNGEIIDNHWVKNLDDPKGLALVGSTLYATDLNKLVSVNVNTGETTIEIVEGAQYLNDAASTPDGDILLTDSDLNTVFLISSGVTTIVLADTTIGRLNGIFHEADRNILTGFRSGKLFAQSGSDLKMVADGVKTADGIEAIGDGYFISCWDGLLYYFDKNWNKTLLKDTSAEGIGAADIDYIADKKLLVVPTFFGNKVVAYHVK</sequence>
<dbReference type="PROSITE" id="PS51257">
    <property type="entry name" value="PROKAR_LIPOPROTEIN"/>
    <property type="match status" value="1"/>
</dbReference>
<reference evidence="2 3" key="1">
    <citation type="submission" date="2018-05" db="EMBL/GenBank/DDBJ databases">
        <title>Complete genome sequence of Arcticibacterium luteifluviistationis SM1504T, a cytophagaceae bacterium isolated from Arctic surface seawater.</title>
        <authorList>
            <person name="Li Y."/>
            <person name="Qin Q.-L."/>
        </authorList>
    </citation>
    <scope>NUCLEOTIDE SEQUENCE [LARGE SCALE GENOMIC DNA]</scope>
    <source>
        <strain evidence="2 3">SM1504</strain>
    </source>
</reference>